<sequence length="369" mass="40885">MFLNNDKISISQMIHIVILNMVGVGILNLPRGLVEEGRTDGWMILVLGGLIVIGFSTLHGYIIKSFPGRSYFEIVSLTLTKPVAYFAATYFFAYFMGITALVTRVFVEVLKTYTLPHTPKGVIILGILLAAVYLNRKGIEVLGRMAELIGVPLGVVIFALFAASWTEIKFDNLLPIFQTPFMDILRGLPFVFFSFLGFEVILVFGMFLSQPKKLAKAGAVAVSIVLMLYILINISVLGSLGEQQVQQLIWPLLSTFETIELPGAFIENVGVIVMSVWIFAIFMTIAPMYLAGNHMITQLLHGKEHSYLGLPLLPIILFIALWPDSVTDTYEYMGTFTDYTGYGIVIILPLIILASIVIKERNKKGTSGI</sequence>
<dbReference type="Gene3D" id="1.20.1740.10">
    <property type="entry name" value="Amino acid/polyamine transporter I"/>
    <property type="match status" value="1"/>
</dbReference>
<evidence type="ECO:0000256" key="6">
    <source>
        <dbReference type="ARBA" id="ARBA00022989"/>
    </source>
</evidence>
<evidence type="ECO:0000256" key="7">
    <source>
        <dbReference type="ARBA" id="ARBA00023136"/>
    </source>
</evidence>
<comment type="similarity">
    <text evidence="2">Belongs to the amino acid-polyamine-organocation (APC) superfamily. Spore germination protein (SGP) (TC 2.A.3.9) family.</text>
</comment>
<dbReference type="RefSeq" id="WP_089284166.1">
    <property type="nucleotide sequence ID" value="NZ_FZOJ01000021.1"/>
</dbReference>
<feature type="transmembrane region" description="Helical" evidence="8">
    <location>
        <begin position="188"/>
        <end position="208"/>
    </location>
</feature>
<keyword evidence="7 8" id="KW-0472">Membrane</keyword>
<evidence type="ECO:0000313" key="10">
    <source>
        <dbReference type="Proteomes" id="UP000198304"/>
    </source>
</evidence>
<keyword evidence="10" id="KW-1185">Reference proteome</keyword>
<dbReference type="AlphaFoldDB" id="A0A239HDW4"/>
<evidence type="ECO:0000256" key="2">
    <source>
        <dbReference type="ARBA" id="ARBA00007998"/>
    </source>
</evidence>
<organism evidence="9 10">
    <name type="scientific">Anaerovirgula multivorans</name>
    <dbReference type="NCBI Taxonomy" id="312168"/>
    <lineage>
        <taxon>Bacteria</taxon>
        <taxon>Bacillati</taxon>
        <taxon>Bacillota</taxon>
        <taxon>Clostridia</taxon>
        <taxon>Peptostreptococcales</taxon>
        <taxon>Natronincolaceae</taxon>
        <taxon>Anaerovirgula</taxon>
    </lineage>
</organism>
<evidence type="ECO:0000256" key="3">
    <source>
        <dbReference type="ARBA" id="ARBA00022448"/>
    </source>
</evidence>
<dbReference type="OrthoDB" id="2716906at2"/>
<evidence type="ECO:0000256" key="1">
    <source>
        <dbReference type="ARBA" id="ARBA00004141"/>
    </source>
</evidence>
<dbReference type="Pfam" id="PF03845">
    <property type="entry name" value="Spore_permease"/>
    <property type="match status" value="1"/>
</dbReference>
<evidence type="ECO:0000256" key="8">
    <source>
        <dbReference type="SAM" id="Phobius"/>
    </source>
</evidence>
<dbReference type="Proteomes" id="UP000198304">
    <property type="component" value="Unassembled WGS sequence"/>
</dbReference>
<dbReference type="InterPro" id="IPR004761">
    <property type="entry name" value="Spore_GerAB"/>
</dbReference>
<feature type="transmembrane region" description="Helical" evidence="8">
    <location>
        <begin position="148"/>
        <end position="168"/>
    </location>
</feature>
<evidence type="ECO:0000256" key="5">
    <source>
        <dbReference type="ARBA" id="ARBA00022692"/>
    </source>
</evidence>
<feature type="transmembrane region" description="Helical" evidence="8">
    <location>
        <begin position="42"/>
        <end position="62"/>
    </location>
</feature>
<feature type="transmembrane region" description="Helical" evidence="8">
    <location>
        <begin position="339"/>
        <end position="358"/>
    </location>
</feature>
<evidence type="ECO:0000313" key="9">
    <source>
        <dbReference type="EMBL" id="SNS79325.1"/>
    </source>
</evidence>
<keyword evidence="6 8" id="KW-1133">Transmembrane helix</keyword>
<dbReference type="PANTHER" id="PTHR34975">
    <property type="entry name" value="SPORE GERMINATION PROTEIN A2"/>
    <property type="match status" value="1"/>
</dbReference>
<keyword evidence="3" id="KW-0813">Transport</keyword>
<feature type="transmembrane region" description="Helical" evidence="8">
    <location>
        <begin position="119"/>
        <end position="136"/>
    </location>
</feature>
<reference evidence="9 10" key="1">
    <citation type="submission" date="2017-06" db="EMBL/GenBank/DDBJ databases">
        <authorList>
            <person name="Kim H.J."/>
            <person name="Triplett B.A."/>
        </authorList>
    </citation>
    <scope>NUCLEOTIDE SEQUENCE [LARGE SCALE GENOMIC DNA]</scope>
    <source>
        <strain evidence="9 10">SCA</strain>
    </source>
</reference>
<feature type="transmembrane region" description="Helical" evidence="8">
    <location>
        <begin position="261"/>
        <end position="285"/>
    </location>
</feature>
<gene>
    <name evidence="9" type="ORF">SAMN05446037_102141</name>
</gene>
<dbReference type="EMBL" id="FZOJ01000021">
    <property type="protein sequence ID" value="SNS79325.1"/>
    <property type="molecule type" value="Genomic_DNA"/>
</dbReference>
<dbReference type="PANTHER" id="PTHR34975:SF2">
    <property type="entry name" value="SPORE GERMINATION PROTEIN A2"/>
    <property type="match status" value="1"/>
</dbReference>
<dbReference type="GO" id="GO:0016020">
    <property type="term" value="C:membrane"/>
    <property type="evidence" value="ECO:0007669"/>
    <property type="project" value="UniProtKB-SubCell"/>
</dbReference>
<name>A0A239HDW4_9FIRM</name>
<evidence type="ECO:0000256" key="4">
    <source>
        <dbReference type="ARBA" id="ARBA00022544"/>
    </source>
</evidence>
<dbReference type="NCBIfam" id="TIGR00912">
    <property type="entry name" value="2A0309"/>
    <property type="match status" value="1"/>
</dbReference>
<feature type="transmembrane region" description="Helical" evidence="8">
    <location>
        <begin position="220"/>
        <end position="241"/>
    </location>
</feature>
<protein>
    <submittedName>
        <fullName evidence="9">Spore germination protein</fullName>
    </submittedName>
</protein>
<comment type="subcellular location">
    <subcellularLocation>
        <location evidence="1">Membrane</location>
        <topology evidence="1">Multi-pass membrane protein</topology>
    </subcellularLocation>
</comment>
<keyword evidence="5 8" id="KW-0812">Transmembrane</keyword>
<proteinExistence type="inferred from homology"/>
<feature type="transmembrane region" description="Helical" evidence="8">
    <location>
        <begin position="83"/>
        <end position="107"/>
    </location>
</feature>
<keyword evidence="4" id="KW-0309">Germination</keyword>
<feature type="transmembrane region" description="Helical" evidence="8">
    <location>
        <begin position="12"/>
        <end position="30"/>
    </location>
</feature>
<dbReference type="GO" id="GO:0009847">
    <property type="term" value="P:spore germination"/>
    <property type="evidence" value="ECO:0007669"/>
    <property type="project" value="InterPro"/>
</dbReference>
<accession>A0A239HDW4</accession>
<feature type="transmembrane region" description="Helical" evidence="8">
    <location>
        <begin position="306"/>
        <end position="323"/>
    </location>
</feature>